<evidence type="ECO:0000256" key="4">
    <source>
        <dbReference type="ARBA" id="ARBA00022692"/>
    </source>
</evidence>
<proteinExistence type="predicted"/>
<dbReference type="Gene3D" id="2.40.30.10">
    <property type="entry name" value="Translation factors"/>
    <property type="match status" value="1"/>
</dbReference>
<evidence type="ECO:0000256" key="12">
    <source>
        <dbReference type="ARBA" id="ARBA00023136"/>
    </source>
</evidence>
<dbReference type="InterPro" id="IPR013130">
    <property type="entry name" value="Fe3_Rdtase_TM_dom"/>
</dbReference>
<feature type="transmembrane region" description="Helical" evidence="13">
    <location>
        <begin position="158"/>
        <end position="178"/>
    </location>
</feature>
<comment type="caution">
    <text evidence="15">The sequence shown here is derived from an EMBL/GenBank/DDBJ whole genome shotgun (WGS) entry which is preliminary data.</text>
</comment>
<dbReference type="RefSeq" id="WP_344946662.1">
    <property type="nucleotide sequence ID" value="NZ_BAABDC010000003.1"/>
</dbReference>
<keyword evidence="7" id="KW-0274">FAD</keyword>
<keyword evidence="4 13" id="KW-0812">Transmembrane</keyword>
<dbReference type="InterPro" id="IPR017927">
    <property type="entry name" value="FAD-bd_FR_type"/>
</dbReference>
<protein>
    <submittedName>
        <fullName evidence="15">Ferric reductase-like transmembrane domain-containing protein</fullName>
    </submittedName>
</protein>
<feature type="transmembrane region" description="Helical" evidence="13">
    <location>
        <begin position="35"/>
        <end position="56"/>
    </location>
</feature>
<evidence type="ECO:0000256" key="11">
    <source>
        <dbReference type="ARBA" id="ARBA00023014"/>
    </source>
</evidence>
<evidence type="ECO:0000256" key="5">
    <source>
        <dbReference type="ARBA" id="ARBA00022714"/>
    </source>
</evidence>
<dbReference type="PANTHER" id="PTHR47354:SF8">
    <property type="entry name" value="1,2-PHENYLACETYL-COA EPOXIDASE, SUBUNIT E"/>
    <property type="match status" value="1"/>
</dbReference>
<dbReference type="Pfam" id="PF08022">
    <property type="entry name" value="FAD_binding_8"/>
    <property type="match status" value="1"/>
</dbReference>
<dbReference type="CDD" id="cd06198">
    <property type="entry name" value="FNR_like_3"/>
    <property type="match status" value="1"/>
</dbReference>
<evidence type="ECO:0000256" key="3">
    <source>
        <dbReference type="ARBA" id="ARBA00022630"/>
    </source>
</evidence>
<dbReference type="SUPFAM" id="SSF63380">
    <property type="entry name" value="Riboflavin synthase domain-like"/>
    <property type="match status" value="1"/>
</dbReference>
<evidence type="ECO:0000256" key="8">
    <source>
        <dbReference type="ARBA" id="ARBA00022989"/>
    </source>
</evidence>
<reference evidence="16" key="1">
    <citation type="journal article" date="2019" name="Int. J. Syst. Evol. Microbiol.">
        <title>The Global Catalogue of Microorganisms (GCM) 10K type strain sequencing project: providing services to taxonomists for standard genome sequencing and annotation.</title>
        <authorList>
            <consortium name="The Broad Institute Genomics Platform"/>
            <consortium name="The Broad Institute Genome Sequencing Center for Infectious Disease"/>
            <person name="Wu L."/>
            <person name="Ma J."/>
        </authorList>
    </citation>
    <scope>NUCLEOTIDE SEQUENCE [LARGE SCALE GENOMIC DNA]</scope>
    <source>
        <strain evidence="16">JCM 17125</strain>
    </source>
</reference>
<keyword evidence="5" id="KW-0001">2Fe-2S</keyword>
<keyword evidence="8 13" id="KW-1133">Transmembrane helix</keyword>
<feature type="domain" description="FAD-binding FR-type" evidence="14">
    <location>
        <begin position="246"/>
        <end position="346"/>
    </location>
</feature>
<dbReference type="PROSITE" id="PS51384">
    <property type="entry name" value="FAD_FR"/>
    <property type="match status" value="1"/>
</dbReference>
<dbReference type="InterPro" id="IPR039261">
    <property type="entry name" value="FNR_nucleotide-bd"/>
</dbReference>
<dbReference type="InterPro" id="IPR013112">
    <property type="entry name" value="FAD-bd_8"/>
</dbReference>
<feature type="transmembrane region" description="Helical" evidence="13">
    <location>
        <begin position="221"/>
        <end position="241"/>
    </location>
</feature>
<evidence type="ECO:0000256" key="6">
    <source>
        <dbReference type="ARBA" id="ARBA00022723"/>
    </source>
</evidence>
<keyword evidence="10" id="KW-0408">Iron</keyword>
<evidence type="ECO:0000313" key="16">
    <source>
        <dbReference type="Proteomes" id="UP001501468"/>
    </source>
</evidence>
<evidence type="ECO:0000256" key="7">
    <source>
        <dbReference type="ARBA" id="ARBA00022827"/>
    </source>
</evidence>
<sequence>MSTTIAPHRGTPSRVRRALRAGADFRRWQARTGDLLETLAIASLLAVVAQFLLGGGSHDLVAGTSSTMLIAIGRLTGLVAMDLLLIQLLLAARVPWIDRVYGMDRALKAHRILGRVTVPLVLVHVGAIVLGYAARDELHGPFAPVVESFRLLTGGSDLLFAFIATALLVVIAVTSVSIARRRLSYEWWHLVHLTSYAAVVLAVPHELSIGSDFTASQWVRTYWWTLFVLVAASVLWWRLLVPVARSLRHQLRVTDVVEEAPGVWSVWMKGRHLDKLPVRAGQYLNWRFVSPRLLATAHPWSISSAPDGRSLRITVRELGDHSSRLAHLRPGTRVLFEGPYGAFTARQRVRRRVLLLAAGIGVTPVRSILEELVRHGHAGPGDVTVVYRANDASQLALRDELEHLTNVGGHKLLLLVGPPVGGSWLPPDHSLGHGGAQPVPDAERLAELVPDLRRHEAYLCGPGAWMNLVHRSLLEGGIPKSHIHDERFSW</sequence>
<dbReference type="PRINTS" id="PR00410">
    <property type="entry name" value="PHEHYDRXLASE"/>
</dbReference>
<evidence type="ECO:0000256" key="10">
    <source>
        <dbReference type="ARBA" id="ARBA00023004"/>
    </source>
</evidence>
<feature type="transmembrane region" description="Helical" evidence="13">
    <location>
        <begin position="68"/>
        <end position="91"/>
    </location>
</feature>
<keyword evidence="16" id="KW-1185">Reference proteome</keyword>
<dbReference type="Gene3D" id="3.40.50.80">
    <property type="entry name" value="Nucleotide-binding domain of ferredoxin-NADP reductase (FNR) module"/>
    <property type="match status" value="1"/>
</dbReference>
<dbReference type="SUPFAM" id="SSF52343">
    <property type="entry name" value="Ferredoxin reductase-like, C-terminal NADP-linked domain"/>
    <property type="match status" value="1"/>
</dbReference>
<keyword evidence="12 13" id="KW-0472">Membrane</keyword>
<dbReference type="PANTHER" id="PTHR47354">
    <property type="entry name" value="NADH OXIDOREDUCTASE HCR"/>
    <property type="match status" value="1"/>
</dbReference>
<keyword evidence="11" id="KW-0411">Iron-sulfur</keyword>
<evidence type="ECO:0000259" key="14">
    <source>
        <dbReference type="PROSITE" id="PS51384"/>
    </source>
</evidence>
<name>A0ABP7DRW7_9MICO</name>
<feature type="transmembrane region" description="Helical" evidence="13">
    <location>
        <begin position="190"/>
        <end position="209"/>
    </location>
</feature>
<dbReference type="InterPro" id="IPR001433">
    <property type="entry name" value="OxRdtase_FAD/NAD-bd"/>
</dbReference>
<comment type="cofactor">
    <cofactor evidence="1">
        <name>FAD</name>
        <dbReference type="ChEBI" id="CHEBI:57692"/>
    </cofactor>
</comment>
<keyword evidence="3" id="KW-0285">Flavoprotein</keyword>
<keyword evidence="9" id="KW-0560">Oxidoreductase</keyword>
<gene>
    <name evidence="15" type="ORF">GCM10022399_24900</name>
</gene>
<evidence type="ECO:0000313" key="15">
    <source>
        <dbReference type="EMBL" id="GAA3707195.1"/>
    </source>
</evidence>
<dbReference type="Pfam" id="PF00175">
    <property type="entry name" value="NAD_binding_1"/>
    <property type="match status" value="1"/>
</dbReference>
<organism evidence="15 16">
    <name type="scientific">Terrabacter ginsenosidimutans</name>
    <dbReference type="NCBI Taxonomy" id="490575"/>
    <lineage>
        <taxon>Bacteria</taxon>
        <taxon>Bacillati</taxon>
        <taxon>Actinomycetota</taxon>
        <taxon>Actinomycetes</taxon>
        <taxon>Micrococcales</taxon>
        <taxon>Intrasporangiaceae</taxon>
        <taxon>Terrabacter</taxon>
    </lineage>
</organism>
<evidence type="ECO:0000256" key="13">
    <source>
        <dbReference type="SAM" id="Phobius"/>
    </source>
</evidence>
<feature type="transmembrane region" description="Helical" evidence="13">
    <location>
        <begin position="112"/>
        <end position="134"/>
    </location>
</feature>
<dbReference type="Proteomes" id="UP001501468">
    <property type="component" value="Unassembled WGS sequence"/>
</dbReference>
<dbReference type="Pfam" id="PF01794">
    <property type="entry name" value="Ferric_reduct"/>
    <property type="match status" value="1"/>
</dbReference>
<accession>A0ABP7DRW7</accession>
<evidence type="ECO:0000256" key="1">
    <source>
        <dbReference type="ARBA" id="ARBA00001974"/>
    </source>
</evidence>
<dbReference type="InterPro" id="IPR017938">
    <property type="entry name" value="Riboflavin_synthase-like_b-brl"/>
</dbReference>
<dbReference type="EMBL" id="BAABDC010000003">
    <property type="protein sequence ID" value="GAA3707195.1"/>
    <property type="molecule type" value="Genomic_DNA"/>
</dbReference>
<evidence type="ECO:0000256" key="2">
    <source>
        <dbReference type="ARBA" id="ARBA00004141"/>
    </source>
</evidence>
<evidence type="ECO:0000256" key="9">
    <source>
        <dbReference type="ARBA" id="ARBA00023002"/>
    </source>
</evidence>
<keyword evidence="6" id="KW-0479">Metal-binding</keyword>
<dbReference type="InterPro" id="IPR050415">
    <property type="entry name" value="MRET"/>
</dbReference>
<comment type="subcellular location">
    <subcellularLocation>
        <location evidence="2">Membrane</location>
        <topology evidence="2">Multi-pass membrane protein</topology>
    </subcellularLocation>
</comment>